<proteinExistence type="inferred from homology"/>
<dbReference type="Gene3D" id="3.40.640.10">
    <property type="entry name" value="Type I PLP-dependent aspartate aminotransferase-like (Major domain)"/>
    <property type="match status" value="1"/>
</dbReference>
<comment type="caution">
    <text evidence="7">The sequence shown here is derived from an EMBL/GenBank/DDBJ whole genome shotgun (WGS) entry which is preliminary data.</text>
</comment>
<dbReference type="GO" id="GO:0034386">
    <property type="term" value="F:4-aminobutyrate:2-oxoglutarate transaminase activity"/>
    <property type="evidence" value="ECO:0007669"/>
    <property type="project" value="InterPro"/>
</dbReference>
<evidence type="ECO:0000313" key="7">
    <source>
        <dbReference type="EMBL" id="OIN12200.1"/>
    </source>
</evidence>
<dbReference type="InterPro" id="IPR049704">
    <property type="entry name" value="Aminotrans_3_PPA_site"/>
</dbReference>
<dbReference type="CDD" id="cd00610">
    <property type="entry name" value="OAT_like"/>
    <property type="match status" value="1"/>
</dbReference>
<dbReference type="PIRSF" id="PIRSF000521">
    <property type="entry name" value="Transaminase_4ab_Lys_Orn"/>
    <property type="match status" value="1"/>
</dbReference>
<dbReference type="AlphaFoldDB" id="A0A1J4QFD1"/>
<evidence type="ECO:0000256" key="4">
    <source>
        <dbReference type="ARBA" id="ARBA00022679"/>
    </source>
</evidence>
<dbReference type="RefSeq" id="WP_071471975.1">
    <property type="nucleotide sequence ID" value="NZ_MDKE01000011.1"/>
</dbReference>
<dbReference type="EMBL" id="MDKE01000011">
    <property type="protein sequence ID" value="OIN12200.1"/>
    <property type="molecule type" value="Genomic_DNA"/>
</dbReference>
<dbReference type="GO" id="GO:0009448">
    <property type="term" value="P:gamma-aminobutyric acid metabolic process"/>
    <property type="evidence" value="ECO:0007669"/>
    <property type="project" value="InterPro"/>
</dbReference>
<dbReference type="STRING" id="1414654.BFR47_00395"/>
<gene>
    <name evidence="7" type="ORF">BFR47_00395</name>
</gene>
<comment type="cofactor">
    <cofactor evidence="1">
        <name>pyridoxal 5'-phosphate</name>
        <dbReference type="ChEBI" id="CHEBI:597326"/>
    </cofactor>
</comment>
<evidence type="ECO:0000256" key="5">
    <source>
        <dbReference type="ARBA" id="ARBA00022898"/>
    </source>
</evidence>
<dbReference type="InterPro" id="IPR015421">
    <property type="entry name" value="PyrdxlP-dep_Trfase_major"/>
</dbReference>
<dbReference type="GO" id="GO:0030170">
    <property type="term" value="F:pyridoxal phosphate binding"/>
    <property type="evidence" value="ECO:0007669"/>
    <property type="project" value="InterPro"/>
</dbReference>
<accession>A0A1J4QFD1</accession>
<dbReference type="InterPro" id="IPR050103">
    <property type="entry name" value="Class-III_PLP-dep_AT"/>
</dbReference>
<dbReference type="InterPro" id="IPR015422">
    <property type="entry name" value="PyrdxlP-dep_Trfase_small"/>
</dbReference>
<evidence type="ECO:0000313" key="8">
    <source>
        <dbReference type="Proteomes" id="UP000243073"/>
    </source>
</evidence>
<dbReference type="Pfam" id="PF00202">
    <property type="entry name" value="Aminotran_3"/>
    <property type="match status" value="1"/>
</dbReference>
<dbReference type="InterPro" id="IPR004632">
    <property type="entry name" value="4NH2But_aminotransferase_bac"/>
</dbReference>
<dbReference type="PANTHER" id="PTHR11986">
    <property type="entry name" value="AMINOTRANSFERASE CLASS III"/>
    <property type="match status" value="1"/>
</dbReference>
<keyword evidence="4" id="KW-0808">Transferase</keyword>
<evidence type="ECO:0000256" key="3">
    <source>
        <dbReference type="ARBA" id="ARBA00022576"/>
    </source>
</evidence>
<dbReference type="InterPro" id="IPR005814">
    <property type="entry name" value="Aminotrans_3"/>
</dbReference>
<evidence type="ECO:0000256" key="2">
    <source>
        <dbReference type="ARBA" id="ARBA00008954"/>
    </source>
</evidence>
<dbReference type="FunFam" id="3.40.640.10:FF:000013">
    <property type="entry name" value="4-aminobutyrate aminotransferase"/>
    <property type="match status" value="1"/>
</dbReference>
<reference evidence="7 8" key="1">
    <citation type="submission" date="2016-07" db="EMBL/GenBank/DDBJ databases">
        <title>Draft Genome Sequence of Oceanisphaera psychrotolerans, isolated from coastal sediment samples.</title>
        <authorList>
            <person name="Zhuo S."/>
            <person name="Ruan Z."/>
        </authorList>
    </citation>
    <scope>NUCLEOTIDE SEQUENCE [LARGE SCALE GENOMIC DNA]</scope>
    <source>
        <strain evidence="7 8">LAM-WHM-ZC</strain>
    </source>
</reference>
<evidence type="ECO:0000256" key="6">
    <source>
        <dbReference type="RuleBase" id="RU003560"/>
    </source>
</evidence>
<dbReference type="GO" id="GO:0042802">
    <property type="term" value="F:identical protein binding"/>
    <property type="evidence" value="ECO:0007669"/>
    <property type="project" value="TreeGrafter"/>
</dbReference>
<dbReference type="NCBIfam" id="TIGR00700">
    <property type="entry name" value="GABAtrnsam"/>
    <property type="match status" value="1"/>
</dbReference>
<comment type="similarity">
    <text evidence="2 6">Belongs to the class-III pyridoxal-phosphate-dependent aminotransferase family.</text>
</comment>
<dbReference type="PROSITE" id="PS00600">
    <property type="entry name" value="AA_TRANSFER_CLASS_3"/>
    <property type="match status" value="1"/>
</dbReference>
<sequence>MSKNQELQQRKDAVFARGMGNMAAVYVDHAKNSEIWDVEGRRFIDFAAGIAVVNTGHSHPRIQAAVAEQLSRFSHTCAMVTPYESIVALAEKLVELAPGDTRKKAMFVTTGAEAVENAVKIARAHTKRSGVIAFNGGFHGRTNMAMGLTGKVAPYKAGFGPFPSEIYHLPFPNEYHGVTAEQSLKALDELFHCDIEPGRVAALIIEPVQGEGGFYQAPPAFMQQLRAICDQHGIVLICDEIQTGFARTGKLFATEYAGIEPDLMTMAKGIAGGFPLSAVVGKADIMDAANPGGLGGTYAAFPLACAAGLEVLNIIEEEQLCDKALAIGELMNKRLSELQAKYPHHIGQVRNLGAMVAMELVHNGDVDQPNAELTKAVVAKGIEKGVILLSCGVRGNVIRFLPPLTSPLEVVGEGLDLLEQVLADLI</sequence>
<dbReference type="Gene3D" id="3.90.1150.10">
    <property type="entry name" value="Aspartate Aminotransferase, domain 1"/>
    <property type="match status" value="1"/>
</dbReference>
<keyword evidence="5 6" id="KW-0663">Pyridoxal phosphate</keyword>
<organism evidence="7 8">
    <name type="scientific">Oceanisphaera psychrotolerans</name>
    <dbReference type="NCBI Taxonomy" id="1414654"/>
    <lineage>
        <taxon>Bacteria</taxon>
        <taxon>Pseudomonadati</taxon>
        <taxon>Pseudomonadota</taxon>
        <taxon>Gammaproteobacteria</taxon>
        <taxon>Aeromonadales</taxon>
        <taxon>Aeromonadaceae</taxon>
        <taxon>Oceanisphaera</taxon>
    </lineage>
</organism>
<dbReference type="OrthoDB" id="9801052at2"/>
<keyword evidence="8" id="KW-1185">Reference proteome</keyword>
<dbReference type="SUPFAM" id="SSF53383">
    <property type="entry name" value="PLP-dependent transferases"/>
    <property type="match status" value="1"/>
</dbReference>
<name>A0A1J4QFD1_9GAMM</name>
<dbReference type="InterPro" id="IPR015424">
    <property type="entry name" value="PyrdxlP-dep_Trfase"/>
</dbReference>
<keyword evidence="3" id="KW-0032">Aminotransferase</keyword>
<dbReference type="Proteomes" id="UP000243073">
    <property type="component" value="Unassembled WGS sequence"/>
</dbReference>
<protein>
    <submittedName>
        <fullName evidence="7">4-aminobutyrate transaminase</fullName>
    </submittedName>
</protein>
<evidence type="ECO:0000256" key="1">
    <source>
        <dbReference type="ARBA" id="ARBA00001933"/>
    </source>
</evidence>